<evidence type="ECO:0000256" key="4">
    <source>
        <dbReference type="ARBA" id="ARBA00023186"/>
    </source>
</evidence>
<protein>
    <recommendedName>
        <fullName evidence="6">Chaperonin GroEL</fullName>
        <ecNumber evidence="6">5.6.1.7</ecNumber>
    </recommendedName>
    <alternativeName>
        <fullName evidence="6">60 kDa chaperonin</fullName>
    </alternativeName>
    <alternativeName>
        <fullName evidence="6">Chaperonin-60</fullName>
        <shortName evidence="6">Cpn60</shortName>
    </alternativeName>
</protein>
<keyword evidence="6" id="KW-0963">Cytoplasm</keyword>
<feature type="coiled-coil region" evidence="9">
    <location>
        <begin position="341"/>
        <end position="368"/>
    </location>
</feature>
<dbReference type="NCBIfam" id="NF009489">
    <property type="entry name" value="PRK12851.1"/>
    <property type="match status" value="1"/>
</dbReference>
<feature type="binding site" evidence="6">
    <location>
        <position position="496"/>
    </location>
    <ligand>
        <name>ATP</name>
        <dbReference type="ChEBI" id="CHEBI:30616"/>
    </ligand>
</feature>
<dbReference type="PRINTS" id="PR00298">
    <property type="entry name" value="CHAPERONIN60"/>
</dbReference>
<proteinExistence type="inferred from homology"/>
<keyword evidence="2 6" id="KW-0547">Nucleotide-binding</keyword>
<dbReference type="eggNOG" id="COG0459">
    <property type="taxonomic scope" value="Bacteria"/>
</dbReference>
<comment type="subunit">
    <text evidence="6 8">Forms a cylinder of 14 subunits composed of two heptameric rings stacked back-to-back. Interacts with the co-chaperonin GroES.</text>
</comment>
<dbReference type="AlphaFoldDB" id="A0A090DXN8"/>
<dbReference type="GO" id="GO:0140662">
    <property type="term" value="F:ATP-dependent protein folding chaperone"/>
    <property type="evidence" value="ECO:0007669"/>
    <property type="project" value="InterPro"/>
</dbReference>
<dbReference type="PANTHER" id="PTHR45633">
    <property type="entry name" value="60 KDA HEAT SHOCK PROTEIN, MITOCHONDRIAL"/>
    <property type="match status" value="1"/>
</dbReference>
<evidence type="ECO:0000313" key="11">
    <source>
        <dbReference type="Proteomes" id="UP000031552"/>
    </source>
</evidence>
<evidence type="ECO:0000256" key="2">
    <source>
        <dbReference type="ARBA" id="ARBA00022741"/>
    </source>
</evidence>
<organism evidence="10 11">
    <name type="scientific">Candidatus Criblamydia sequanensis CRIB-18</name>
    <dbReference type="NCBI Taxonomy" id="1437425"/>
    <lineage>
        <taxon>Bacteria</taxon>
        <taxon>Pseudomonadati</taxon>
        <taxon>Chlamydiota</taxon>
        <taxon>Chlamydiia</taxon>
        <taxon>Parachlamydiales</taxon>
        <taxon>Candidatus Criblamydiaceae</taxon>
        <taxon>Candidatus Criblamydia</taxon>
    </lineage>
</organism>
<dbReference type="InterPro" id="IPR002423">
    <property type="entry name" value="Cpn60/GroEL/TCP-1"/>
</dbReference>
<feature type="binding site" evidence="6">
    <location>
        <begin position="480"/>
        <end position="482"/>
    </location>
    <ligand>
        <name>ATP</name>
        <dbReference type="ChEBI" id="CHEBI:30616"/>
    </ligand>
</feature>
<feature type="binding site" evidence="6">
    <location>
        <position position="417"/>
    </location>
    <ligand>
        <name>ATP</name>
        <dbReference type="ChEBI" id="CHEBI:30616"/>
    </ligand>
</feature>
<dbReference type="InterPro" id="IPR001844">
    <property type="entry name" value="Cpn60/GroEL"/>
</dbReference>
<feature type="binding site" evidence="6">
    <location>
        <begin position="32"/>
        <end position="35"/>
    </location>
    <ligand>
        <name>ATP</name>
        <dbReference type="ChEBI" id="CHEBI:30616"/>
    </ligand>
</feature>
<dbReference type="Pfam" id="PF00118">
    <property type="entry name" value="Cpn60_TCP1"/>
    <property type="match status" value="1"/>
</dbReference>
<sequence>MSNTPKEIVFDEEARELLTNGIKKLADVVACTLGPKGRNVGLEKSWGAPTITSDGSSIVKDITLKNQYEDMGVSIAKEVVEKIKEKCGDGTTTGTLLLNALVESGIKYISSGLSPISIKRGMDKALEAVLKEIEKNAIAIRNPNEIRNIAIVSANGQKEIGDLIADAIDKVGKTGVITIEEGKGTETLIDIVEGMEFDRGYVSPYFCTNVEKMTVEMENPSILIVDKKLNNIHELIPMLQQVATTGNELLIIAEDIEGDVLSTLVVNRLRKILKVAAVKAPGFGDRRKAMLEDIAILTGATVIAEEAGVNLAEATPEMLGHAEKITVTKDHTIILNGAGQHEKIEGRIKQLEAEIEKTTNSYDKEKLQERKAKLAGGIAVIRVGALSEPEMKKNKQLFEDSLNSTRAALEKGIVPGGGVSLIRASAAIKNLKLNGEEEAGAEIVYKACQAPLKQIVKNAGKDGAVILADVLSRPNNFGFNALNDKVEDLLEAGVIDPAKVVMTALTHAVSAAGIVLISEALIADAPDEEAV</sequence>
<dbReference type="NCBIfam" id="NF009487">
    <property type="entry name" value="PRK12849.1"/>
    <property type="match status" value="1"/>
</dbReference>
<dbReference type="GO" id="GO:0042026">
    <property type="term" value="P:protein refolding"/>
    <property type="evidence" value="ECO:0007669"/>
    <property type="project" value="UniProtKB-UniRule"/>
</dbReference>
<dbReference type="GO" id="GO:0005737">
    <property type="term" value="C:cytoplasm"/>
    <property type="evidence" value="ECO:0007669"/>
    <property type="project" value="UniProtKB-SubCell"/>
</dbReference>
<evidence type="ECO:0000256" key="3">
    <source>
        <dbReference type="ARBA" id="ARBA00022840"/>
    </source>
</evidence>
<comment type="function">
    <text evidence="6 8">Together with its co-chaperonin GroES, plays an essential role in assisting protein folding. The GroEL-GroES system forms a nano-cage that allows encapsulation of the non-native substrate proteins and provides a physical environment optimized to promote and accelerate protein folding.</text>
</comment>
<dbReference type="EC" id="5.6.1.7" evidence="6"/>
<keyword evidence="4 6" id="KW-0143">Chaperone</keyword>
<dbReference type="SUPFAM" id="SSF48592">
    <property type="entry name" value="GroEL equatorial domain-like"/>
    <property type="match status" value="1"/>
</dbReference>
<dbReference type="Gene3D" id="1.10.560.10">
    <property type="entry name" value="GroEL-like equatorial domain"/>
    <property type="match status" value="1"/>
</dbReference>
<evidence type="ECO:0000256" key="1">
    <source>
        <dbReference type="ARBA" id="ARBA00006607"/>
    </source>
</evidence>
<dbReference type="EMBL" id="CCEJ010000003">
    <property type="protein sequence ID" value="CDR33569.1"/>
    <property type="molecule type" value="Genomic_DNA"/>
</dbReference>
<keyword evidence="5 6" id="KW-0413">Isomerase</keyword>
<dbReference type="NCBIfam" id="NF009488">
    <property type="entry name" value="PRK12850.1"/>
    <property type="match status" value="1"/>
</dbReference>
<dbReference type="OrthoDB" id="9766614at2"/>
<dbReference type="GO" id="GO:0051082">
    <property type="term" value="F:unfolded protein binding"/>
    <property type="evidence" value="ECO:0007669"/>
    <property type="project" value="UniProtKB-UniRule"/>
</dbReference>
<dbReference type="InterPro" id="IPR027410">
    <property type="entry name" value="TCP-1-like_intermed_sf"/>
</dbReference>
<dbReference type="GO" id="GO:0016853">
    <property type="term" value="F:isomerase activity"/>
    <property type="evidence" value="ECO:0007669"/>
    <property type="project" value="UniProtKB-KW"/>
</dbReference>
<dbReference type="Proteomes" id="UP000031552">
    <property type="component" value="Unassembled WGS sequence"/>
</dbReference>
<reference evidence="10" key="1">
    <citation type="submission" date="2013-12" db="EMBL/GenBank/DDBJ databases">
        <authorList>
            <person name="Linke B."/>
        </authorList>
    </citation>
    <scope>NUCLEOTIDE SEQUENCE [LARGE SCALE GENOMIC DNA]</scope>
    <source>
        <strain evidence="10">CRIB-18</strain>
    </source>
</reference>
<reference evidence="10" key="2">
    <citation type="submission" date="2014-09" db="EMBL/GenBank/DDBJ databases">
        <title>Criblamydia sequanensis harbors a mega-plasmid encoding arsenite resistance.</title>
        <authorList>
            <person name="Bertelli C."/>
            <person name="Goesmann A."/>
            <person name="Greub G."/>
        </authorList>
    </citation>
    <scope>NUCLEOTIDE SEQUENCE [LARGE SCALE GENOMIC DNA]</scope>
    <source>
        <strain evidence="10">CRIB-18</strain>
    </source>
</reference>
<dbReference type="SUPFAM" id="SSF54849">
    <property type="entry name" value="GroEL-intermediate domain like"/>
    <property type="match status" value="1"/>
</dbReference>
<comment type="caution">
    <text evidence="6">Lacks conserved residue(s) required for the propagation of feature annotation.</text>
</comment>
<gene>
    <name evidence="10" type="primary">groel1</name>
    <name evidence="6" type="synonym">groEL</name>
    <name evidence="6" type="synonym">groL</name>
    <name evidence="10" type="ORF">CSEC_0737</name>
</gene>
<keyword evidence="9" id="KW-0175">Coiled coil</keyword>
<keyword evidence="11" id="KW-1185">Reference proteome</keyword>
<evidence type="ECO:0000256" key="6">
    <source>
        <dbReference type="HAMAP-Rule" id="MF_00600"/>
    </source>
</evidence>
<dbReference type="GO" id="GO:0005524">
    <property type="term" value="F:ATP binding"/>
    <property type="evidence" value="ECO:0007669"/>
    <property type="project" value="UniProtKB-UniRule"/>
</dbReference>
<dbReference type="NCBIfam" id="TIGR02348">
    <property type="entry name" value="GroEL"/>
    <property type="match status" value="1"/>
</dbReference>
<dbReference type="Gene3D" id="3.30.260.10">
    <property type="entry name" value="TCP-1-like chaperonin intermediate domain"/>
    <property type="match status" value="1"/>
</dbReference>
<comment type="subcellular location">
    <subcellularLocation>
        <location evidence="6">Cytoplasm</location>
    </subcellularLocation>
</comment>
<dbReference type="HAMAP" id="MF_00600">
    <property type="entry name" value="CH60"/>
    <property type="match status" value="1"/>
</dbReference>
<comment type="similarity">
    <text evidence="1 6 7">Belongs to the chaperonin (HSP60) family.</text>
</comment>
<evidence type="ECO:0000256" key="9">
    <source>
        <dbReference type="SAM" id="Coils"/>
    </source>
</evidence>
<dbReference type="SUPFAM" id="SSF52029">
    <property type="entry name" value="GroEL apical domain-like"/>
    <property type="match status" value="1"/>
</dbReference>
<evidence type="ECO:0000313" key="10">
    <source>
        <dbReference type="EMBL" id="CDR33569.1"/>
    </source>
</evidence>
<dbReference type="InterPro" id="IPR027413">
    <property type="entry name" value="GROEL-like_equatorial_sf"/>
</dbReference>
<feature type="binding site" evidence="6">
    <location>
        <begin position="89"/>
        <end position="93"/>
    </location>
    <ligand>
        <name>ATP</name>
        <dbReference type="ChEBI" id="CHEBI:30616"/>
    </ligand>
</feature>
<accession>A0A090DXN8</accession>
<dbReference type="InterPro" id="IPR027409">
    <property type="entry name" value="GroEL-like_apical_dom_sf"/>
</dbReference>
<dbReference type="STRING" id="1437425.CSEC_0737"/>
<dbReference type="FunFam" id="3.50.7.10:FF:000001">
    <property type="entry name" value="60 kDa chaperonin"/>
    <property type="match status" value="1"/>
</dbReference>
<evidence type="ECO:0000256" key="8">
    <source>
        <dbReference type="RuleBase" id="RU000419"/>
    </source>
</evidence>
<keyword evidence="3 6" id="KW-0067">ATP-binding</keyword>
<comment type="caution">
    <text evidence="10">The sequence shown here is derived from an EMBL/GenBank/DDBJ whole genome shotgun (WGS) entry which is preliminary data.</text>
</comment>
<evidence type="ECO:0000256" key="7">
    <source>
        <dbReference type="RuleBase" id="RU000418"/>
    </source>
</evidence>
<dbReference type="CDD" id="cd03344">
    <property type="entry name" value="GroEL"/>
    <property type="match status" value="1"/>
</dbReference>
<evidence type="ECO:0000256" key="5">
    <source>
        <dbReference type="ARBA" id="ARBA00023235"/>
    </source>
</evidence>
<name>A0A090DXN8_9BACT</name>
<dbReference type="NCBIfam" id="NF000592">
    <property type="entry name" value="PRK00013.1"/>
    <property type="match status" value="1"/>
</dbReference>
<dbReference type="RefSeq" id="WP_041017036.1">
    <property type="nucleotide sequence ID" value="NZ_CCEJ010000003.1"/>
</dbReference>
<dbReference type="Gene3D" id="3.50.7.10">
    <property type="entry name" value="GroEL"/>
    <property type="match status" value="1"/>
</dbReference>